<dbReference type="EMBL" id="VFOZ01000001">
    <property type="protein sequence ID" value="TQM01239.1"/>
    <property type="molecule type" value="Genomic_DNA"/>
</dbReference>
<organism evidence="1 2">
    <name type="scientific">Actinoallomurus bryophytorum</name>
    <dbReference type="NCBI Taxonomy" id="1490222"/>
    <lineage>
        <taxon>Bacteria</taxon>
        <taxon>Bacillati</taxon>
        <taxon>Actinomycetota</taxon>
        <taxon>Actinomycetes</taxon>
        <taxon>Streptosporangiales</taxon>
        <taxon>Thermomonosporaceae</taxon>
        <taxon>Actinoallomurus</taxon>
    </lineage>
</organism>
<evidence type="ECO:0000313" key="2">
    <source>
        <dbReference type="Proteomes" id="UP000316096"/>
    </source>
</evidence>
<evidence type="ECO:0000313" key="1">
    <source>
        <dbReference type="EMBL" id="TQM01239.1"/>
    </source>
</evidence>
<protein>
    <recommendedName>
        <fullName evidence="3">Tetratricopeptide repeat protein</fullName>
    </recommendedName>
</protein>
<accession>A0A543CW12</accession>
<name>A0A543CW12_9ACTN</name>
<proteinExistence type="predicted"/>
<dbReference type="Gene3D" id="1.25.40.10">
    <property type="entry name" value="Tetratricopeptide repeat domain"/>
    <property type="match status" value="1"/>
</dbReference>
<sequence>MTGDELDRAAKSDLKTLPKDLATDVARHLVMAGRLIDDDTDLAYQHTLAARRLAARVGVVREACGLAAYHAGLWSVALSELRAARRLTGQEAAYLAVMADAERGLGRPERALDLARSDEAKRLPLAEAIEMRIVESGARRDLGQHGAAVLALQIPELKDERLRPWSARLFYAYADALAEAGREDEAGDWFARAAAADRDGETDAAERYAEIEGLEIIDDEDDEVPEED</sequence>
<dbReference type="OrthoDB" id="3215237at2"/>
<keyword evidence="2" id="KW-1185">Reference proteome</keyword>
<dbReference type="Proteomes" id="UP000316096">
    <property type="component" value="Unassembled WGS sequence"/>
</dbReference>
<dbReference type="InterPro" id="IPR011990">
    <property type="entry name" value="TPR-like_helical_dom_sf"/>
</dbReference>
<dbReference type="RefSeq" id="WP_141961103.1">
    <property type="nucleotide sequence ID" value="NZ_VFOZ01000001.1"/>
</dbReference>
<comment type="caution">
    <text evidence="1">The sequence shown here is derived from an EMBL/GenBank/DDBJ whole genome shotgun (WGS) entry which is preliminary data.</text>
</comment>
<gene>
    <name evidence="1" type="ORF">FB559_6991</name>
</gene>
<evidence type="ECO:0008006" key="3">
    <source>
        <dbReference type="Google" id="ProtNLM"/>
    </source>
</evidence>
<reference evidence="1 2" key="1">
    <citation type="submission" date="2019-06" db="EMBL/GenBank/DDBJ databases">
        <title>Sequencing the genomes of 1000 actinobacteria strains.</title>
        <authorList>
            <person name="Klenk H.-P."/>
        </authorList>
    </citation>
    <scope>NUCLEOTIDE SEQUENCE [LARGE SCALE GENOMIC DNA]</scope>
    <source>
        <strain evidence="1 2">DSM 102200</strain>
    </source>
</reference>
<dbReference type="AlphaFoldDB" id="A0A543CW12"/>